<evidence type="ECO:0000256" key="1">
    <source>
        <dbReference type="SAM" id="Phobius"/>
    </source>
</evidence>
<keyword evidence="1" id="KW-0812">Transmembrane</keyword>
<keyword evidence="1" id="KW-0472">Membrane</keyword>
<keyword evidence="1" id="KW-1133">Transmembrane helix</keyword>
<evidence type="ECO:0000313" key="2">
    <source>
        <dbReference type="Proteomes" id="UP000887574"/>
    </source>
</evidence>
<name>A0A915DHE3_9BILA</name>
<feature type="transmembrane region" description="Helical" evidence="1">
    <location>
        <begin position="6"/>
        <end position="27"/>
    </location>
</feature>
<dbReference type="WBParaSite" id="jg19527">
    <property type="protein sequence ID" value="jg19527"/>
    <property type="gene ID" value="jg19527"/>
</dbReference>
<keyword evidence="2" id="KW-1185">Reference proteome</keyword>
<sequence>MSLTHYVMSFRCSSTTILLVLCIALWVSVQQWLGDKRFDVVDKRFDIEVGKRVSSEELVESPYSRRLQNGGFRMGFGKRSDSDMDGQAEPFKLHQFKHMGFGKRAYSSGSNEEFSNSPRLFGGRGYQRFNLGLGR</sequence>
<dbReference type="Proteomes" id="UP000887574">
    <property type="component" value="Unplaced"/>
</dbReference>
<evidence type="ECO:0000313" key="3">
    <source>
        <dbReference type="WBParaSite" id="jg19527"/>
    </source>
</evidence>
<proteinExistence type="predicted"/>
<organism evidence="2 3">
    <name type="scientific">Ditylenchus dipsaci</name>
    <dbReference type="NCBI Taxonomy" id="166011"/>
    <lineage>
        <taxon>Eukaryota</taxon>
        <taxon>Metazoa</taxon>
        <taxon>Ecdysozoa</taxon>
        <taxon>Nematoda</taxon>
        <taxon>Chromadorea</taxon>
        <taxon>Rhabditida</taxon>
        <taxon>Tylenchina</taxon>
        <taxon>Tylenchomorpha</taxon>
        <taxon>Sphaerularioidea</taxon>
        <taxon>Anguinidae</taxon>
        <taxon>Anguininae</taxon>
        <taxon>Ditylenchus</taxon>
    </lineage>
</organism>
<accession>A0A915DHE3</accession>
<dbReference type="AlphaFoldDB" id="A0A915DHE3"/>
<protein>
    <submittedName>
        <fullName evidence="3">Uncharacterized protein</fullName>
    </submittedName>
</protein>
<reference evidence="3" key="1">
    <citation type="submission" date="2022-11" db="UniProtKB">
        <authorList>
            <consortium name="WormBaseParasite"/>
        </authorList>
    </citation>
    <scope>IDENTIFICATION</scope>
</reference>